<keyword evidence="11 17" id="KW-0067">ATP-binding</keyword>
<dbReference type="Gene3D" id="1.10.510.10">
    <property type="entry name" value="Transferase(Phosphotransferase) domain 1"/>
    <property type="match status" value="1"/>
</dbReference>
<evidence type="ECO:0000256" key="19">
    <source>
        <dbReference type="SAM" id="Phobius"/>
    </source>
</evidence>
<evidence type="ECO:0000256" key="13">
    <source>
        <dbReference type="ARBA" id="ARBA00023157"/>
    </source>
</evidence>
<keyword evidence="13" id="KW-1015">Disulfide bond</keyword>
<dbReference type="PROSITE" id="PS50948">
    <property type="entry name" value="PAN"/>
    <property type="match status" value="1"/>
</dbReference>
<keyword evidence="12" id="KW-0430">Lectin</keyword>
<dbReference type="Gene3D" id="2.90.10.10">
    <property type="entry name" value="Bulb-type lectin domain"/>
    <property type="match status" value="1"/>
</dbReference>
<dbReference type="PANTHER" id="PTHR27002">
    <property type="entry name" value="RECEPTOR-LIKE SERINE/THREONINE-PROTEIN KINASE SD1-8"/>
    <property type="match status" value="1"/>
</dbReference>
<keyword evidence="9 17" id="KW-0547">Nucleotide-binding</keyword>
<dbReference type="GO" id="GO:0048544">
    <property type="term" value="P:recognition of pollen"/>
    <property type="evidence" value="ECO:0007669"/>
    <property type="project" value="InterPro"/>
</dbReference>
<dbReference type="EMBL" id="LR746267">
    <property type="protein sequence ID" value="CAA7394612.1"/>
    <property type="molecule type" value="Genomic_DNA"/>
</dbReference>
<dbReference type="InterPro" id="IPR008271">
    <property type="entry name" value="Ser/Thr_kinase_AS"/>
</dbReference>
<dbReference type="PROSITE" id="PS50927">
    <property type="entry name" value="BULB_LECTIN"/>
    <property type="match status" value="1"/>
</dbReference>
<dbReference type="GO" id="GO:0051707">
    <property type="term" value="P:response to other organism"/>
    <property type="evidence" value="ECO:0007669"/>
    <property type="project" value="UniProtKB-ARBA"/>
</dbReference>
<dbReference type="FunFam" id="3.30.200.20:FF:000195">
    <property type="entry name" value="G-type lectin S-receptor-like serine/threonine-protein kinase"/>
    <property type="match status" value="1"/>
</dbReference>
<comment type="subcellular location">
    <subcellularLocation>
        <location evidence="1">Cell membrane</location>
        <topology evidence="1">Single-pass type I membrane protein</topology>
    </subcellularLocation>
</comment>
<dbReference type="PROSITE" id="PS00107">
    <property type="entry name" value="PROTEIN_KINASE_ATP"/>
    <property type="match status" value="1"/>
</dbReference>
<feature type="chain" id="PRO_5029735666" description="Receptor-like serine/threonine-protein kinase" evidence="20">
    <location>
        <begin position="24"/>
        <end position="817"/>
    </location>
</feature>
<dbReference type="CDD" id="cd14066">
    <property type="entry name" value="STKc_IRAK"/>
    <property type="match status" value="1"/>
</dbReference>
<evidence type="ECO:0000256" key="17">
    <source>
        <dbReference type="PIRNR" id="PIRNR000641"/>
    </source>
</evidence>
<sequence length="817" mass="92053">MCGLSFFILILLLCTISPPKLLATGARDVLAPAQAITGNQTLVSAGGTFVLGFFDSRSESFGRKNRFLGIWYKKIPKRTVVWVANRDHPVTDSAAFLTMTEDKNIAVVDSNRSFVWSSDLAGIANGTVAMLLESGNLVLRQGNGQDVWQSFDHPTDTILPEMKLRYNEKTGLAQRVIAWREVDDPSSGDFSVGPIYDQIVIWRRSETYFRISQKSVLGLQVSSTSGVQCVVWVSRVGDEFSFSFFIVGRTAPVRWALEASGELKMMVWVEAWSEWHPFWIRPSRFCDAYNLCGPSGACDCNAKPPTCICLHGFVPKNQTEWETRTFSSGCVRRVQLQCSKNDKFLPVKRAKLPDRSRMIDKKTELDCRDDCISKCQCTAYAYTSTSVHSDGSMCLIWYGDLIDLEIDHNIYWENLNIRLVASEFDENQKPMKFLLPVVAIGALLVGAGSYFLVKRLRSRARKRTPMKTMILEDVDLSDTFGRDKGFSEVPLVEFNSVQCATGDFSDANKLGEGGFGSVYKGKLGNGHEIAVKRLSRGSKQGHHEFANEVRLIARLQHKNLVRLLGWCTDQDEKILIYEYMPNKSLDKLVFARSVELSWEKRLTIIMGIADGLLYLHHHSRMRVIHRDLKTSNILLDNEMNPKISDFGLARIFEINQTEGNTRKIVGTFGYMSPEYAIDGVFSEKSDVFSFGVIVLEVISGKRCTGYYPCRESLNLLGYAWQLWKEGRAMELLDRAIKRSFQADEVLKCIQVGLLCIEENPADRPTMNFVVSILTSESCALPLPKQPGFSFGRNLRVRADRSPRSSIYGLSESTLEGR</sequence>
<dbReference type="InterPro" id="IPR024171">
    <property type="entry name" value="SRK-like_kinase"/>
</dbReference>
<keyword evidence="14" id="KW-0325">Glycoprotein</keyword>
<dbReference type="Proteomes" id="UP000663760">
    <property type="component" value="Chromosome 4"/>
</dbReference>
<keyword evidence="5" id="KW-0348">Hemagglutinin</keyword>
<reference evidence="24" key="1">
    <citation type="submission" date="2020-02" db="EMBL/GenBank/DDBJ databases">
        <authorList>
            <person name="Scholz U."/>
            <person name="Mascher M."/>
            <person name="Fiebig A."/>
        </authorList>
    </citation>
    <scope>NUCLEOTIDE SEQUENCE</scope>
</reference>
<dbReference type="InterPro" id="IPR011009">
    <property type="entry name" value="Kinase-like_dom_sf"/>
</dbReference>
<dbReference type="GO" id="GO:0005886">
    <property type="term" value="C:plasma membrane"/>
    <property type="evidence" value="ECO:0007669"/>
    <property type="project" value="UniProtKB-SubCell"/>
</dbReference>
<comment type="similarity">
    <text evidence="17">Belongs to the protein kinase superfamily. Ser/Thr protein kinase family.</text>
</comment>
<dbReference type="PROSITE" id="PS50011">
    <property type="entry name" value="PROTEIN_KINASE_DOM"/>
    <property type="match status" value="1"/>
</dbReference>
<dbReference type="Pfam" id="PF01453">
    <property type="entry name" value="B_lectin"/>
    <property type="match status" value="1"/>
</dbReference>
<dbReference type="Pfam" id="PF07714">
    <property type="entry name" value="PK_Tyr_Ser-Thr"/>
    <property type="match status" value="1"/>
</dbReference>
<evidence type="ECO:0000259" key="23">
    <source>
        <dbReference type="PROSITE" id="PS50948"/>
    </source>
</evidence>
<evidence type="ECO:0000256" key="1">
    <source>
        <dbReference type="ARBA" id="ARBA00004251"/>
    </source>
</evidence>
<dbReference type="EC" id="2.7.11.1" evidence="17"/>
<feature type="domain" description="Bulb-type lectin" evidence="22">
    <location>
        <begin position="27"/>
        <end position="152"/>
    </location>
</feature>
<dbReference type="InterPro" id="IPR003609">
    <property type="entry name" value="Pan_app"/>
</dbReference>
<dbReference type="SMART" id="SM00108">
    <property type="entry name" value="B_lectin"/>
    <property type="match status" value="1"/>
</dbReference>
<dbReference type="PANTHER" id="PTHR27002:SF925">
    <property type="entry name" value="RECEPTOR-LIKE SERINE_THREONINE-PROTEIN KINASE"/>
    <property type="match status" value="1"/>
</dbReference>
<keyword evidence="6 17" id="KW-0808">Transferase</keyword>
<evidence type="ECO:0000256" key="20">
    <source>
        <dbReference type="SAM" id="SignalP"/>
    </source>
</evidence>
<evidence type="ECO:0000259" key="21">
    <source>
        <dbReference type="PROSITE" id="PS50011"/>
    </source>
</evidence>
<dbReference type="PROSITE" id="PS00108">
    <property type="entry name" value="PROTEIN_KINASE_ST"/>
    <property type="match status" value="1"/>
</dbReference>
<dbReference type="InterPro" id="IPR001480">
    <property type="entry name" value="Bulb-type_lectin_dom"/>
</dbReference>
<keyword evidence="19" id="KW-1133">Transmembrane helix</keyword>
<keyword evidence="10 17" id="KW-0418">Kinase</keyword>
<evidence type="ECO:0000256" key="14">
    <source>
        <dbReference type="ARBA" id="ARBA00023180"/>
    </source>
</evidence>
<dbReference type="InterPro" id="IPR017441">
    <property type="entry name" value="Protein_kinase_ATP_BS"/>
</dbReference>
<evidence type="ECO:0000256" key="6">
    <source>
        <dbReference type="ARBA" id="ARBA00022679"/>
    </source>
</evidence>
<evidence type="ECO:0000256" key="2">
    <source>
        <dbReference type="ARBA" id="ARBA00022475"/>
    </source>
</evidence>
<dbReference type="SMART" id="SM00220">
    <property type="entry name" value="S_TKc"/>
    <property type="match status" value="1"/>
</dbReference>
<dbReference type="CDD" id="cd01098">
    <property type="entry name" value="PAN_AP_plant"/>
    <property type="match status" value="1"/>
</dbReference>
<evidence type="ECO:0000256" key="7">
    <source>
        <dbReference type="ARBA" id="ARBA00022729"/>
    </source>
</evidence>
<evidence type="ECO:0000259" key="22">
    <source>
        <dbReference type="PROSITE" id="PS50927"/>
    </source>
</evidence>
<dbReference type="GO" id="GO:0005537">
    <property type="term" value="F:D-mannose binding"/>
    <property type="evidence" value="ECO:0007669"/>
    <property type="project" value="UniProtKB-KW"/>
</dbReference>
<dbReference type="FunFam" id="2.90.10.10:FF:000005">
    <property type="entry name" value="G-type lectin S-receptor-like serine/threonine-protein kinase"/>
    <property type="match status" value="1"/>
</dbReference>
<evidence type="ECO:0000256" key="11">
    <source>
        <dbReference type="ARBA" id="ARBA00022840"/>
    </source>
</evidence>
<evidence type="ECO:0000313" key="24">
    <source>
        <dbReference type="EMBL" id="CAA7394612.1"/>
    </source>
</evidence>
<keyword evidence="25" id="KW-1185">Reference proteome</keyword>
<comment type="catalytic activity">
    <reaction evidence="16 17">
        <text>L-seryl-[protein] + ATP = O-phospho-L-seryl-[protein] + ADP + H(+)</text>
        <dbReference type="Rhea" id="RHEA:17989"/>
        <dbReference type="Rhea" id="RHEA-COMP:9863"/>
        <dbReference type="Rhea" id="RHEA-COMP:11604"/>
        <dbReference type="ChEBI" id="CHEBI:15378"/>
        <dbReference type="ChEBI" id="CHEBI:29999"/>
        <dbReference type="ChEBI" id="CHEBI:30616"/>
        <dbReference type="ChEBI" id="CHEBI:83421"/>
        <dbReference type="ChEBI" id="CHEBI:456216"/>
        <dbReference type="EC" id="2.7.11.1"/>
    </reaction>
</comment>
<proteinExistence type="inferred from homology"/>
<evidence type="ECO:0000256" key="12">
    <source>
        <dbReference type="ARBA" id="ARBA00023035"/>
    </source>
</evidence>
<organism evidence="24 25">
    <name type="scientific">Spirodela intermedia</name>
    <name type="common">Intermediate duckweed</name>
    <dbReference type="NCBI Taxonomy" id="51605"/>
    <lineage>
        <taxon>Eukaryota</taxon>
        <taxon>Viridiplantae</taxon>
        <taxon>Streptophyta</taxon>
        <taxon>Embryophyta</taxon>
        <taxon>Tracheophyta</taxon>
        <taxon>Spermatophyta</taxon>
        <taxon>Magnoliopsida</taxon>
        <taxon>Liliopsida</taxon>
        <taxon>Araceae</taxon>
        <taxon>Lemnoideae</taxon>
        <taxon>Spirodela</taxon>
    </lineage>
</organism>
<evidence type="ECO:0000256" key="5">
    <source>
        <dbReference type="ARBA" id="ARBA00022546"/>
    </source>
</evidence>
<dbReference type="CDD" id="cd00028">
    <property type="entry name" value="B_lectin"/>
    <property type="match status" value="1"/>
</dbReference>
<feature type="domain" description="Apple" evidence="23">
    <location>
        <begin position="338"/>
        <end position="416"/>
    </location>
</feature>
<name>A0A7I8KAS4_SPIIN</name>
<keyword evidence="19" id="KW-0812">Transmembrane</keyword>
<evidence type="ECO:0000313" key="25">
    <source>
        <dbReference type="Proteomes" id="UP000663760"/>
    </source>
</evidence>
<dbReference type="SMART" id="SM00473">
    <property type="entry name" value="PAN_AP"/>
    <property type="match status" value="1"/>
</dbReference>
<dbReference type="OrthoDB" id="4062651at2759"/>
<feature type="binding site" evidence="18">
    <location>
        <position position="532"/>
    </location>
    <ligand>
        <name>ATP</name>
        <dbReference type="ChEBI" id="CHEBI:30616"/>
    </ligand>
</feature>
<dbReference type="SUPFAM" id="SSF51110">
    <property type="entry name" value="alpha-D-mannose-specific plant lectins"/>
    <property type="match status" value="1"/>
</dbReference>
<feature type="transmembrane region" description="Helical" evidence="19">
    <location>
        <begin position="433"/>
        <end position="453"/>
    </location>
</feature>
<dbReference type="InterPro" id="IPR000719">
    <property type="entry name" value="Prot_kinase_dom"/>
</dbReference>
<dbReference type="InterPro" id="IPR001245">
    <property type="entry name" value="Ser-Thr/Tyr_kinase_cat_dom"/>
</dbReference>
<dbReference type="Pfam" id="PF00954">
    <property type="entry name" value="S_locus_glycop"/>
    <property type="match status" value="1"/>
</dbReference>
<dbReference type="AlphaFoldDB" id="A0A7I8KAS4"/>
<feature type="signal peptide" evidence="20">
    <location>
        <begin position="1"/>
        <end position="23"/>
    </location>
</feature>
<feature type="domain" description="Protein kinase" evidence="21">
    <location>
        <begin position="504"/>
        <end position="788"/>
    </location>
</feature>
<evidence type="ECO:0000256" key="9">
    <source>
        <dbReference type="ARBA" id="ARBA00022741"/>
    </source>
</evidence>
<keyword evidence="19" id="KW-0472">Membrane</keyword>
<dbReference type="FunFam" id="1.10.510.10:FF:000060">
    <property type="entry name" value="G-type lectin S-receptor-like serine/threonine-protein kinase"/>
    <property type="match status" value="1"/>
</dbReference>
<evidence type="ECO:0000256" key="18">
    <source>
        <dbReference type="PROSITE-ProRule" id="PRU10141"/>
    </source>
</evidence>
<keyword evidence="2" id="KW-1003">Cell membrane</keyword>
<evidence type="ECO:0000256" key="4">
    <source>
        <dbReference type="ARBA" id="ARBA00022536"/>
    </source>
</evidence>
<gene>
    <name evidence="24" type="ORF">SI8410_04005273</name>
</gene>
<dbReference type="GO" id="GO:0005524">
    <property type="term" value="F:ATP binding"/>
    <property type="evidence" value="ECO:0007669"/>
    <property type="project" value="UniProtKB-UniRule"/>
</dbReference>
<dbReference type="InterPro" id="IPR036426">
    <property type="entry name" value="Bulb-type_lectin_dom_sf"/>
</dbReference>
<dbReference type="SUPFAM" id="SSF56112">
    <property type="entry name" value="Protein kinase-like (PK-like)"/>
    <property type="match status" value="1"/>
</dbReference>
<dbReference type="InterPro" id="IPR000858">
    <property type="entry name" value="S_locus_glycoprot_dom"/>
</dbReference>
<keyword evidence="12" id="KW-0465">Mannose-binding</keyword>
<comment type="catalytic activity">
    <reaction evidence="15 17">
        <text>L-threonyl-[protein] + ATP = O-phospho-L-threonyl-[protein] + ADP + H(+)</text>
        <dbReference type="Rhea" id="RHEA:46608"/>
        <dbReference type="Rhea" id="RHEA-COMP:11060"/>
        <dbReference type="Rhea" id="RHEA-COMP:11605"/>
        <dbReference type="ChEBI" id="CHEBI:15378"/>
        <dbReference type="ChEBI" id="CHEBI:30013"/>
        <dbReference type="ChEBI" id="CHEBI:30616"/>
        <dbReference type="ChEBI" id="CHEBI:61977"/>
        <dbReference type="ChEBI" id="CHEBI:456216"/>
        <dbReference type="EC" id="2.7.11.1"/>
    </reaction>
</comment>
<dbReference type="Gene3D" id="3.30.200.20">
    <property type="entry name" value="Phosphorylase Kinase, domain 1"/>
    <property type="match status" value="1"/>
</dbReference>
<evidence type="ECO:0000256" key="8">
    <source>
        <dbReference type="ARBA" id="ARBA00022737"/>
    </source>
</evidence>
<dbReference type="GO" id="GO:0004674">
    <property type="term" value="F:protein serine/threonine kinase activity"/>
    <property type="evidence" value="ECO:0007669"/>
    <property type="project" value="UniProtKB-KW"/>
</dbReference>
<keyword evidence="3 17" id="KW-0723">Serine/threonine-protein kinase</keyword>
<accession>A0A7I8KAS4</accession>
<dbReference type="PIRSF" id="PIRSF000641">
    <property type="entry name" value="SRK"/>
    <property type="match status" value="1"/>
</dbReference>
<keyword evidence="7 20" id="KW-0732">Signal</keyword>
<dbReference type="Pfam" id="PF08276">
    <property type="entry name" value="PAN_2"/>
    <property type="match status" value="1"/>
</dbReference>
<evidence type="ECO:0000256" key="15">
    <source>
        <dbReference type="ARBA" id="ARBA00047899"/>
    </source>
</evidence>
<keyword evidence="4" id="KW-0245">EGF-like domain</keyword>
<keyword evidence="8" id="KW-0677">Repeat</keyword>
<evidence type="ECO:0000256" key="16">
    <source>
        <dbReference type="ARBA" id="ARBA00048679"/>
    </source>
</evidence>
<evidence type="ECO:0000256" key="10">
    <source>
        <dbReference type="ARBA" id="ARBA00022777"/>
    </source>
</evidence>
<evidence type="ECO:0000256" key="3">
    <source>
        <dbReference type="ARBA" id="ARBA00022527"/>
    </source>
</evidence>
<protein>
    <recommendedName>
        <fullName evidence="17">Receptor-like serine/threonine-protein kinase</fullName>
        <ecNumber evidence="17">2.7.11.1</ecNumber>
    </recommendedName>
</protein>